<dbReference type="RefSeq" id="WP_194845121.1">
    <property type="nucleotide sequence ID" value="NZ_CP075585.1"/>
</dbReference>
<reference evidence="1 2" key="1">
    <citation type="submission" date="2021-05" db="EMBL/GenBank/DDBJ databases">
        <title>Ecology and evolution of chlamydial symbionts of arthropods.</title>
        <authorList>
            <person name="Halter T."/>
            <person name="Sixt B.S."/>
            <person name="Toenshoff E.R."/>
            <person name="Koestlbacher S."/>
            <person name="Schulz F."/>
            <person name="Kostanjsek R."/>
            <person name="Collingro A."/>
            <person name="Hendrickx F."/>
            <person name="Horn M."/>
        </authorList>
    </citation>
    <scope>NUCLEOTIDE SEQUENCE [LARGE SCALE GENOMIC DNA]</scope>
    <source>
        <strain evidence="1 2">15C</strain>
    </source>
</reference>
<evidence type="ECO:0000313" key="2">
    <source>
        <dbReference type="Proteomes" id="UP000822862"/>
    </source>
</evidence>
<evidence type="ECO:0000313" key="1">
    <source>
        <dbReference type="EMBL" id="QZA59378.1"/>
    </source>
</evidence>
<keyword evidence="2" id="KW-1185">Reference proteome</keyword>
<proteinExistence type="predicted"/>
<organism evidence="1 2">
    <name type="scientific">Candidatus Rhabdochlamydia porcellionis</name>
    <dbReference type="NCBI Taxonomy" id="225148"/>
    <lineage>
        <taxon>Bacteria</taxon>
        <taxon>Pseudomonadati</taxon>
        <taxon>Chlamydiota</taxon>
        <taxon>Chlamydiia</taxon>
        <taxon>Parachlamydiales</taxon>
        <taxon>Candidatus Rhabdochlamydiaceae</taxon>
        <taxon>Candidatus Rhabdochlamydia</taxon>
    </lineage>
</organism>
<protein>
    <submittedName>
        <fullName evidence="1">Uncharacterized protein</fullName>
    </submittedName>
</protein>
<sequence>MQLRGKSLYNLLRIKHNNNPKSQVAPWQIEDLRELKLATLFTRLGRLGVFFDEVSFVEQAQQFDSPEELTKHIWPKEEENQAKCYLLLFELWRRLLPENLPISLFCDQLDCLIEAYDSGSLVEADQLQEALESLEDILDNAADKEGSTEEIFLYACSYSAHDLEGFILDYIADQMIEENYVGASELLDGFSPYVTHKKRFEALRICLFLSTGTPSASLMFDRFLGYLQEEPDFESLLILMDYLAYRGNREFFFKVVKQALLFMKIEEQFQDVLEMITEYYHYMDLEEEERRISQIRNTRKEYPVEVLLNKKDPVYLDIVKEVLENT</sequence>
<dbReference type="EMBL" id="CP075585">
    <property type="protein sequence ID" value="QZA59378.1"/>
    <property type="molecule type" value="Genomic_DNA"/>
</dbReference>
<gene>
    <name evidence="1" type="ORF">RHAB15C_0001264</name>
</gene>
<accession>A0ABX8Z3A0</accession>
<name>A0ABX8Z3A0_9BACT</name>
<dbReference type="Proteomes" id="UP000822862">
    <property type="component" value="Chromosome"/>
</dbReference>